<comment type="caution">
    <text evidence="3">The sequence shown here is derived from an EMBL/GenBank/DDBJ whole genome shotgun (WGS) entry which is preliminary data.</text>
</comment>
<feature type="compositionally biased region" description="Low complexity" evidence="1">
    <location>
        <begin position="273"/>
        <end position="294"/>
    </location>
</feature>
<organism evidence="3 4">
    <name type="scientific">Panaeolus cyanescens</name>
    <dbReference type="NCBI Taxonomy" id="181874"/>
    <lineage>
        <taxon>Eukaryota</taxon>
        <taxon>Fungi</taxon>
        <taxon>Dikarya</taxon>
        <taxon>Basidiomycota</taxon>
        <taxon>Agaricomycotina</taxon>
        <taxon>Agaricomycetes</taxon>
        <taxon>Agaricomycetidae</taxon>
        <taxon>Agaricales</taxon>
        <taxon>Agaricineae</taxon>
        <taxon>Galeropsidaceae</taxon>
        <taxon>Panaeolus</taxon>
    </lineage>
</organism>
<feature type="compositionally biased region" description="Low complexity" evidence="1">
    <location>
        <begin position="115"/>
        <end position="148"/>
    </location>
</feature>
<protein>
    <recommendedName>
        <fullName evidence="5">Mid2 domain-containing protein</fullName>
    </recommendedName>
</protein>
<feature type="compositionally biased region" description="Low complexity" evidence="1">
    <location>
        <begin position="63"/>
        <end position="104"/>
    </location>
</feature>
<feature type="compositionally biased region" description="Polar residues" evidence="1">
    <location>
        <begin position="347"/>
        <end position="362"/>
    </location>
</feature>
<feature type="region of interest" description="Disordered" evidence="1">
    <location>
        <begin position="220"/>
        <end position="362"/>
    </location>
</feature>
<dbReference type="AlphaFoldDB" id="A0A409VI49"/>
<reference evidence="3 4" key="1">
    <citation type="journal article" date="2018" name="Evol. Lett.">
        <title>Horizontal gene cluster transfer increased hallucinogenic mushroom diversity.</title>
        <authorList>
            <person name="Reynolds H.T."/>
            <person name="Vijayakumar V."/>
            <person name="Gluck-Thaler E."/>
            <person name="Korotkin H.B."/>
            <person name="Matheny P.B."/>
            <person name="Slot J.C."/>
        </authorList>
    </citation>
    <scope>NUCLEOTIDE SEQUENCE [LARGE SCALE GENOMIC DNA]</scope>
    <source>
        <strain evidence="3 4">2629</strain>
    </source>
</reference>
<keyword evidence="2" id="KW-0812">Transmembrane</keyword>
<sequence length="362" mass="37104">MASAGGGIAVNSPSFVTLCESLVIGWFGGIRRIVIRVTDSVNTIALSRVIPVEGNDRSCLGGSPSSLPPSSSISATSRTSRTTTPAPSPSSRMSSTSESLTSISFTDTPINSLASTSVDPSSGSSTTNPPTSPTSFPTTTPVSSPDSSGVGAVSLETGKNAPVGAIVGAVLGGLAALLGTILLFYYCKRRRRGTKPEAQLENQQTDISAFTPITPQTIFSPAGIYSKGQQTPQISQPSSFQPLSKRNLLGTSSAQNTSSSGQTSPESDSSLITAPTAWANSPTATSTASSSSAPVLHRGRHIDAGPLPAPEALSPEDDAQSLPPHYLDVFGRSSRGLSLVEAEPHTARQQSPAGNSVKSPHD</sequence>
<proteinExistence type="predicted"/>
<keyword evidence="2" id="KW-1133">Transmembrane helix</keyword>
<evidence type="ECO:0000256" key="1">
    <source>
        <dbReference type="SAM" id="MobiDB-lite"/>
    </source>
</evidence>
<feature type="transmembrane region" description="Helical" evidence="2">
    <location>
        <begin position="163"/>
        <end position="186"/>
    </location>
</feature>
<feature type="region of interest" description="Disordered" evidence="1">
    <location>
        <begin position="194"/>
        <end position="213"/>
    </location>
</feature>
<keyword evidence="4" id="KW-1185">Reference proteome</keyword>
<accession>A0A409VI49</accession>
<evidence type="ECO:0000256" key="2">
    <source>
        <dbReference type="SAM" id="Phobius"/>
    </source>
</evidence>
<keyword evidence="2" id="KW-0472">Membrane</keyword>
<feature type="compositionally biased region" description="Polar residues" evidence="1">
    <location>
        <begin position="227"/>
        <end position="272"/>
    </location>
</feature>
<feature type="compositionally biased region" description="Polar residues" evidence="1">
    <location>
        <begin position="200"/>
        <end position="213"/>
    </location>
</feature>
<name>A0A409VI49_9AGAR</name>
<feature type="region of interest" description="Disordered" evidence="1">
    <location>
        <begin position="55"/>
        <end position="153"/>
    </location>
</feature>
<evidence type="ECO:0000313" key="3">
    <source>
        <dbReference type="EMBL" id="PPQ65929.1"/>
    </source>
</evidence>
<dbReference type="Proteomes" id="UP000284842">
    <property type="component" value="Unassembled WGS sequence"/>
</dbReference>
<dbReference type="InParanoid" id="A0A409VI49"/>
<feature type="compositionally biased region" description="Polar residues" evidence="1">
    <location>
        <begin position="105"/>
        <end position="114"/>
    </location>
</feature>
<dbReference type="EMBL" id="NHTK01006055">
    <property type="protein sequence ID" value="PPQ65929.1"/>
    <property type="molecule type" value="Genomic_DNA"/>
</dbReference>
<evidence type="ECO:0000313" key="4">
    <source>
        <dbReference type="Proteomes" id="UP000284842"/>
    </source>
</evidence>
<evidence type="ECO:0008006" key="5">
    <source>
        <dbReference type="Google" id="ProtNLM"/>
    </source>
</evidence>
<gene>
    <name evidence="3" type="ORF">CVT24_011262</name>
</gene>